<evidence type="ECO:0000259" key="2">
    <source>
        <dbReference type="Pfam" id="PF20152"/>
    </source>
</evidence>
<keyword evidence="4" id="KW-1185">Reference proteome</keyword>
<reference evidence="3 4" key="1">
    <citation type="journal article" date="2016" name="Mol. Biol. Evol.">
        <title>Comparative Genomics of Early-Diverging Mushroom-Forming Fungi Provides Insights into the Origins of Lignocellulose Decay Capabilities.</title>
        <authorList>
            <person name="Nagy L.G."/>
            <person name="Riley R."/>
            <person name="Tritt A."/>
            <person name="Adam C."/>
            <person name="Daum C."/>
            <person name="Floudas D."/>
            <person name="Sun H."/>
            <person name="Yadav J.S."/>
            <person name="Pangilinan J."/>
            <person name="Larsson K.H."/>
            <person name="Matsuura K."/>
            <person name="Barry K."/>
            <person name="Labutti K."/>
            <person name="Kuo R."/>
            <person name="Ohm R.A."/>
            <person name="Bhattacharya S.S."/>
            <person name="Shirouzu T."/>
            <person name="Yoshinaga Y."/>
            <person name="Martin F.M."/>
            <person name="Grigoriev I.V."/>
            <person name="Hibbett D.S."/>
        </authorList>
    </citation>
    <scope>NUCLEOTIDE SEQUENCE [LARGE SCALE GENOMIC DNA]</scope>
    <source>
        <strain evidence="3 4">HHB14362 ss-1</strain>
    </source>
</reference>
<feature type="transmembrane region" description="Helical" evidence="1">
    <location>
        <begin position="172"/>
        <end position="194"/>
    </location>
</feature>
<feature type="transmembrane region" description="Helical" evidence="1">
    <location>
        <begin position="103"/>
        <end position="121"/>
    </location>
</feature>
<dbReference type="InterPro" id="IPR045339">
    <property type="entry name" value="DUF6534"/>
</dbReference>
<sequence length="272" mass="30169">MSRSSETFSSGGPLLQTDLPFDNSLGAILVGGLVSFTLYGITFTQTYIYYERRHSDRPLLKRLVFILWILDTFDTALIGHLLYHYMVTNYVNPLALLSPVWSVLIHVLITSITDFIVRIMFSRRILKLSGSYVLTGAVVAISLIDLICGLIITGKAFAISTYMGLTSISKLFYLNFAAGTAGDLYVALVLCYFLHTSRTGFKRTDSLINTLIVYTVNTGLLTALDAAAGMITYIVMPDNLIFIGFYLNLSKFYVNSYLASCVIVQGIRVSFS</sequence>
<name>A0A165NB69_9AGAM</name>
<dbReference type="OrthoDB" id="3214861at2759"/>
<protein>
    <recommendedName>
        <fullName evidence="2">DUF6534 domain-containing protein</fullName>
    </recommendedName>
</protein>
<keyword evidence="1" id="KW-1133">Transmembrane helix</keyword>
<dbReference type="Pfam" id="PF20152">
    <property type="entry name" value="DUF6534"/>
    <property type="match status" value="1"/>
</dbReference>
<feature type="transmembrane region" description="Helical" evidence="1">
    <location>
        <begin position="206"/>
        <end position="224"/>
    </location>
</feature>
<evidence type="ECO:0000313" key="3">
    <source>
        <dbReference type="EMBL" id="KZT19411.1"/>
    </source>
</evidence>
<dbReference type="Proteomes" id="UP000076761">
    <property type="component" value="Unassembled WGS sequence"/>
</dbReference>
<dbReference type="PANTHER" id="PTHR40465">
    <property type="entry name" value="CHROMOSOME 1, WHOLE GENOME SHOTGUN SEQUENCE"/>
    <property type="match status" value="1"/>
</dbReference>
<evidence type="ECO:0000256" key="1">
    <source>
        <dbReference type="SAM" id="Phobius"/>
    </source>
</evidence>
<feature type="transmembrane region" description="Helical" evidence="1">
    <location>
        <begin position="133"/>
        <end position="152"/>
    </location>
</feature>
<evidence type="ECO:0000313" key="4">
    <source>
        <dbReference type="Proteomes" id="UP000076761"/>
    </source>
</evidence>
<accession>A0A165NB69</accession>
<feature type="transmembrane region" description="Helical" evidence="1">
    <location>
        <begin position="25"/>
        <end position="50"/>
    </location>
</feature>
<feature type="domain" description="DUF6534" evidence="2">
    <location>
        <begin position="180"/>
        <end position="260"/>
    </location>
</feature>
<feature type="transmembrane region" description="Helical" evidence="1">
    <location>
        <begin position="62"/>
        <end position="83"/>
    </location>
</feature>
<organism evidence="3 4">
    <name type="scientific">Neolentinus lepideus HHB14362 ss-1</name>
    <dbReference type="NCBI Taxonomy" id="1314782"/>
    <lineage>
        <taxon>Eukaryota</taxon>
        <taxon>Fungi</taxon>
        <taxon>Dikarya</taxon>
        <taxon>Basidiomycota</taxon>
        <taxon>Agaricomycotina</taxon>
        <taxon>Agaricomycetes</taxon>
        <taxon>Gloeophyllales</taxon>
        <taxon>Gloeophyllaceae</taxon>
        <taxon>Neolentinus</taxon>
    </lineage>
</organism>
<keyword evidence="1" id="KW-0472">Membrane</keyword>
<dbReference type="PANTHER" id="PTHR40465:SF1">
    <property type="entry name" value="DUF6534 DOMAIN-CONTAINING PROTEIN"/>
    <property type="match status" value="1"/>
</dbReference>
<dbReference type="AlphaFoldDB" id="A0A165NB69"/>
<dbReference type="STRING" id="1314782.A0A165NB69"/>
<dbReference type="InParanoid" id="A0A165NB69"/>
<proteinExistence type="predicted"/>
<keyword evidence="1" id="KW-0812">Transmembrane</keyword>
<gene>
    <name evidence="3" type="ORF">NEOLEDRAFT_968978</name>
</gene>
<dbReference type="EMBL" id="KV425641">
    <property type="protein sequence ID" value="KZT19411.1"/>
    <property type="molecule type" value="Genomic_DNA"/>
</dbReference>